<organism evidence="3 4">
    <name type="scientific">Aureobasidium pullulans EXF-150</name>
    <dbReference type="NCBI Taxonomy" id="1043002"/>
    <lineage>
        <taxon>Eukaryota</taxon>
        <taxon>Fungi</taxon>
        <taxon>Dikarya</taxon>
        <taxon>Ascomycota</taxon>
        <taxon>Pezizomycotina</taxon>
        <taxon>Dothideomycetes</taxon>
        <taxon>Dothideomycetidae</taxon>
        <taxon>Dothideales</taxon>
        <taxon>Saccotheciaceae</taxon>
        <taxon>Aureobasidium</taxon>
    </lineage>
</organism>
<dbReference type="RefSeq" id="XP_029765833.1">
    <property type="nucleotide sequence ID" value="XM_029907482.1"/>
</dbReference>
<accession>A0A074YS51</accession>
<dbReference type="InterPro" id="IPR053137">
    <property type="entry name" value="NLR-like"/>
</dbReference>
<dbReference type="Gene3D" id="3.40.50.1580">
    <property type="entry name" value="Nucleoside phosphorylase domain"/>
    <property type="match status" value="1"/>
</dbReference>
<dbReference type="PANTHER" id="PTHR46082">
    <property type="entry name" value="ATP/GTP-BINDING PROTEIN-RELATED"/>
    <property type="match status" value="1"/>
</dbReference>
<sequence length="364" mass="40288">MAFQLSDYQVGWISALAIEGTLAVAMLDVRHPRIPTPNDDNAYTFGQIHMDDESVHNVVILCLGLGRTGKASTAAAAESMQRTFPSLRFTLMVGIAGGVWSEDADVRLGDIVVGASGDGDAGVIQYDFGKTIRDRELVVTKRTMNKPPRVLLNAVSSIQAKHGSYDLGYLDFLEPRAIRRMAPRPYDDYLFNRSYHHEDPRDRSCRECDTSELRPRPRRSRSEQGIPKIHYGRIASGDQVMKSARIAEKIRRQYGILCFEMEAAGLDDFQFLAIRGISDYADSHKNDEWHAYAAAVAAAYAKELLTVITSTAVPVAPKDAKAQQEITRSHRAMHIGNVMDSATAMYGDQTFSGVTNFGGTHNSR</sequence>
<dbReference type="STRING" id="1043002.A0A074YS51"/>
<dbReference type="Pfam" id="PF01048">
    <property type="entry name" value="PNP_UDP_1"/>
    <property type="match status" value="1"/>
</dbReference>
<evidence type="ECO:0000259" key="2">
    <source>
        <dbReference type="Pfam" id="PF01048"/>
    </source>
</evidence>
<evidence type="ECO:0000313" key="3">
    <source>
        <dbReference type="EMBL" id="KEQ89646.1"/>
    </source>
</evidence>
<dbReference type="AlphaFoldDB" id="A0A074YS51"/>
<evidence type="ECO:0000256" key="1">
    <source>
        <dbReference type="SAM" id="MobiDB-lite"/>
    </source>
</evidence>
<dbReference type="HOGENOM" id="CLU_000288_34_22_1"/>
<reference evidence="3 4" key="1">
    <citation type="journal article" date="2014" name="BMC Genomics">
        <title>Genome sequencing of four Aureobasidium pullulans varieties: biotechnological potential, stress tolerance, and description of new species.</title>
        <authorList>
            <person name="Gostin Ar C."/>
            <person name="Ohm R.A."/>
            <person name="Kogej T."/>
            <person name="Sonjak S."/>
            <person name="Turk M."/>
            <person name="Zajc J."/>
            <person name="Zalar P."/>
            <person name="Grube M."/>
            <person name="Sun H."/>
            <person name="Han J."/>
            <person name="Sharma A."/>
            <person name="Chiniquy J."/>
            <person name="Ngan C.Y."/>
            <person name="Lipzen A."/>
            <person name="Barry K."/>
            <person name="Grigoriev I.V."/>
            <person name="Gunde-Cimerman N."/>
        </authorList>
    </citation>
    <scope>NUCLEOTIDE SEQUENCE [LARGE SCALE GENOMIC DNA]</scope>
    <source>
        <strain evidence="3 4">EXF-150</strain>
    </source>
</reference>
<proteinExistence type="predicted"/>
<gene>
    <name evidence="3" type="ORF">M438DRAFT_361109</name>
</gene>
<feature type="compositionally biased region" description="Basic and acidic residues" evidence="1">
    <location>
        <begin position="197"/>
        <end position="215"/>
    </location>
</feature>
<dbReference type="OrthoDB" id="1577640at2759"/>
<dbReference type="GO" id="GO:0009116">
    <property type="term" value="P:nucleoside metabolic process"/>
    <property type="evidence" value="ECO:0007669"/>
    <property type="project" value="InterPro"/>
</dbReference>
<keyword evidence="4" id="KW-1185">Reference proteome</keyword>
<name>A0A074YS51_AURPU</name>
<dbReference type="EMBL" id="KL584974">
    <property type="protein sequence ID" value="KEQ89646.1"/>
    <property type="molecule type" value="Genomic_DNA"/>
</dbReference>
<evidence type="ECO:0000313" key="4">
    <source>
        <dbReference type="Proteomes" id="UP000030706"/>
    </source>
</evidence>
<dbReference type="PANTHER" id="PTHR46082:SF11">
    <property type="entry name" value="AAA+ ATPASE DOMAIN-CONTAINING PROTEIN-RELATED"/>
    <property type="match status" value="1"/>
</dbReference>
<dbReference type="Proteomes" id="UP000030706">
    <property type="component" value="Unassembled WGS sequence"/>
</dbReference>
<dbReference type="GO" id="GO:0003824">
    <property type="term" value="F:catalytic activity"/>
    <property type="evidence" value="ECO:0007669"/>
    <property type="project" value="InterPro"/>
</dbReference>
<dbReference type="GeneID" id="40749788"/>
<feature type="region of interest" description="Disordered" evidence="1">
    <location>
        <begin position="197"/>
        <end position="227"/>
    </location>
</feature>
<protein>
    <submittedName>
        <fullName evidence="3">Purine and uridine phosphorylase</fullName>
    </submittedName>
</protein>
<dbReference type="InterPro" id="IPR035994">
    <property type="entry name" value="Nucleoside_phosphorylase_sf"/>
</dbReference>
<feature type="domain" description="Nucleoside phosphorylase" evidence="2">
    <location>
        <begin position="42"/>
        <end position="306"/>
    </location>
</feature>
<dbReference type="InterPro" id="IPR000845">
    <property type="entry name" value="Nucleoside_phosphorylase_d"/>
</dbReference>
<dbReference type="SUPFAM" id="SSF53167">
    <property type="entry name" value="Purine and uridine phosphorylases"/>
    <property type="match status" value="1"/>
</dbReference>